<gene>
    <name evidence="1" type="ORF">COT50_03970</name>
</gene>
<proteinExistence type="predicted"/>
<dbReference type="Gene3D" id="3.10.450.620">
    <property type="entry name" value="JHP933, nucleotidyltransferase-like core domain"/>
    <property type="match status" value="1"/>
</dbReference>
<dbReference type="Proteomes" id="UP000231252">
    <property type="component" value="Unassembled WGS sequence"/>
</dbReference>
<evidence type="ECO:0000313" key="1">
    <source>
        <dbReference type="EMBL" id="PIS22074.1"/>
    </source>
</evidence>
<protein>
    <recommendedName>
        <fullName evidence="3">Nucleotidyl transferase AbiEii/AbiGii toxin family protein</fullName>
    </recommendedName>
</protein>
<dbReference type="Pfam" id="PF08843">
    <property type="entry name" value="AbiEii"/>
    <property type="match status" value="1"/>
</dbReference>
<organism evidence="1 2">
    <name type="scientific">candidate division WWE3 bacterium CG08_land_8_20_14_0_20_41_10</name>
    <dbReference type="NCBI Taxonomy" id="1975085"/>
    <lineage>
        <taxon>Bacteria</taxon>
        <taxon>Katanobacteria</taxon>
    </lineage>
</organism>
<comment type="caution">
    <text evidence="1">The sequence shown here is derived from an EMBL/GenBank/DDBJ whole genome shotgun (WGS) entry which is preliminary data.</text>
</comment>
<dbReference type="InterPro" id="IPR014942">
    <property type="entry name" value="AbiEii"/>
</dbReference>
<dbReference type="AlphaFoldDB" id="A0A2H0XAW8"/>
<evidence type="ECO:0008006" key="3">
    <source>
        <dbReference type="Google" id="ProtNLM"/>
    </source>
</evidence>
<name>A0A2H0XAW8_UNCKA</name>
<reference evidence="2" key="1">
    <citation type="submission" date="2017-09" db="EMBL/GenBank/DDBJ databases">
        <title>Depth-based differentiation of microbial function through sediment-hosted aquifers and enrichment of novel symbionts in the deep terrestrial subsurface.</title>
        <authorList>
            <person name="Probst A.J."/>
            <person name="Ladd B."/>
            <person name="Jarett J.K."/>
            <person name="Geller-Mcgrath D.E."/>
            <person name="Sieber C.M.K."/>
            <person name="Emerson J.B."/>
            <person name="Anantharaman K."/>
            <person name="Thomas B.C."/>
            <person name="Malmstrom R."/>
            <person name="Stieglmeier M."/>
            <person name="Klingl A."/>
            <person name="Woyke T."/>
            <person name="Ryan C.M."/>
            <person name="Banfield J.F."/>
        </authorList>
    </citation>
    <scope>NUCLEOTIDE SEQUENCE [LARGE SCALE GENOMIC DNA]</scope>
</reference>
<accession>A0A2H0XAW8</accession>
<evidence type="ECO:0000313" key="2">
    <source>
        <dbReference type="Proteomes" id="UP000231252"/>
    </source>
</evidence>
<dbReference type="EMBL" id="PEYU01000088">
    <property type="protein sequence ID" value="PIS22074.1"/>
    <property type="molecule type" value="Genomic_DNA"/>
</dbReference>
<sequence>MLNKQKHEIIMRNLLKDFYKSPYLSARLGFKGGTAAYFFYDLPRFSVDLDFDLLIDSPTAEDFEVVRKTIGDICGNYGKMVSSRVKNYTVFNLLRYESSLQALKVEVSKRPKISRYGFISMLGVAVNTMVKEDMFANKLVALTSRKAPASRDLFDVNFFFSKLWDINEEIVKSRTGKDLREYLGDARDYIVKNFNKINVMAGLGEVLDKPNKDRAKDTLISDTLFKIDSFLASRYHL</sequence>